<sequence length="197" mass="20323">MGIVEILGIAGSVSLLSGWRLYLCIFATGLAMRFGAWPLPEHLQALQALANPMVIGLSGFAASVEFMADKVPWIDSAWDMIHTAIRPIGGAVLALALADPSDPTTQVIAFILGGGASLLTHGAKAGTRAAVNTSPEPFTNIALSTTEDVASAGLLWGVYAYPQIAAGVALFILAAAIGLLLAARAVLKKLFGRTEPG</sequence>
<evidence type="ECO:0000256" key="1">
    <source>
        <dbReference type="SAM" id="Phobius"/>
    </source>
</evidence>
<dbReference type="Proteomes" id="UP001379235">
    <property type="component" value="Unassembled WGS sequence"/>
</dbReference>
<proteinExistence type="predicted"/>
<evidence type="ECO:0000313" key="3">
    <source>
        <dbReference type="EMBL" id="MEJ6010751.1"/>
    </source>
</evidence>
<feature type="transmembrane region" description="Helical" evidence="1">
    <location>
        <begin position="164"/>
        <end position="187"/>
    </location>
</feature>
<gene>
    <name evidence="3" type="ORF">WG900_12580</name>
</gene>
<evidence type="ECO:0000313" key="4">
    <source>
        <dbReference type="Proteomes" id="UP001379235"/>
    </source>
</evidence>
<keyword evidence="1" id="KW-1133">Transmembrane helix</keyword>
<keyword evidence="1" id="KW-0812">Transmembrane</keyword>
<keyword evidence="1" id="KW-0472">Membrane</keyword>
<comment type="caution">
    <text evidence="3">The sequence shown here is derived from an EMBL/GenBank/DDBJ whole genome shotgun (WGS) entry which is preliminary data.</text>
</comment>
<organism evidence="3 4">
    <name type="scientific">Novosphingobium aquae</name>
    <dbReference type="NCBI Taxonomy" id="3133435"/>
    <lineage>
        <taxon>Bacteria</taxon>
        <taxon>Pseudomonadati</taxon>
        <taxon>Pseudomonadota</taxon>
        <taxon>Alphaproteobacteria</taxon>
        <taxon>Sphingomonadales</taxon>
        <taxon>Sphingomonadaceae</taxon>
        <taxon>Novosphingobium</taxon>
    </lineage>
</organism>
<name>A0ABU8S9Z2_9SPHN</name>
<protein>
    <submittedName>
        <fullName evidence="3">DUF4126 domain-containing protein</fullName>
    </submittedName>
</protein>
<keyword evidence="4" id="KW-1185">Reference proteome</keyword>
<dbReference type="InterPro" id="IPR025196">
    <property type="entry name" value="DUF4126"/>
</dbReference>
<dbReference type="Pfam" id="PF13548">
    <property type="entry name" value="DUF4126"/>
    <property type="match status" value="1"/>
</dbReference>
<feature type="domain" description="DUF4126" evidence="2">
    <location>
        <begin position="8"/>
        <end position="179"/>
    </location>
</feature>
<reference evidence="3 4" key="1">
    <citation type="submission" date="2024-03" db="EMBL/GenBank/DDBJ databases">
        <authorList>
            <person name="Jo J.-H."/>
        </authorList>
    </citation>
    <scope>NUCLEOTIDE SEQUENCE [LARGE SCALE GENOMIC DNA]</scope>
    <source>
        <strain evidence="3 4">AS3R-12</strain>
    </source>
</reference>
<dbReference type="EMBL" id="JBBHJY010000006">
    <property type="protein sequence ID" value="MEJ6010751.1"/>
    <property type="molecule type" value="Genomic_DNA"/>
</dbReference>
<evidence type="ECO:0000259" key="2">
    <source>
        <dbReference type="Pfam" id="PF13548"/>
    </source>
</evidence>
<dbReference type="RefSeq" id="WP_339967545.1">
    <property type="nucleotide sequence ID" value="NZ_JBBHJY010000006.1"/>
</dbReference>
<accession>A0ABU8S9Z2</accession>